<feature type="transmembrane region" description="Helical" evidence="7">
    <location>
        <begin position="34"/>
        <end position="55"/>
    </location>
</feature>
<dbReference type="OrthoDB" id="9793166at2"/>
<reference evidence="9 10" key="1">
    <citation type="submission" date="2018-05" db="EMBL/GenBank/DDBJ databases">
        <title>The Hungate 1000. A catalogue of reference genomes from the rumen microbiome.</title>
        <authorList>
            <person name="Kelly W."/>
        </authorList>
    </citation>
    <scope>NUCLEOTIDE SEQUENCE [LARGE SCALE GENOMIC DNA]</scope>
    <source>
        <strain evidence="9 10">NLAE-zl-C242</strain>
    </source>
</reference>
<keyword evidence="5 7" id="KW-0472">Membrane</keyword>
<name>A0A2Y9BMW0_9FIRM</name>
<comment type="caution">
    <text evidence="9">The sequence shown here is derived from an EMBL/GenBank/DDBJ whole genome shotgun (WGS) entry which is preliminary data.</text>
</comment>
<organism evidence="9 10">
    <name type="scientific">Faecalicatena orotica</name>
    <dbReference type="NCBI Taxonomy" id="1544"/>
    <lineage>
        <taxon>Bacteria</taxon>
        <taxon>Bacillati</taxon>
        <taxon>Bacillota</taxon>
        <taxon>Clostridia</taxon>
        <taxon>Lachnospirales</taxon>
        <taxon>Lachnospiraceae</taxon>
        <taxon>Faecalicatena</taxon>
    </lineage>
</organism>
<evidence type="ECO:0000259" key="8">
    <source>
        <dbReference type="Pfam" id="PF02687"/>
    </source>
</evidence>
<dbReference type="RefSeq" id="WP_109732530.1">
    <property type="nucleotide sequence ID" value="NZ_BAAACK010000005.1"/>
</dbReference>
<dbReference type="InterPro" id="IPR003838">
    <property type="entry name" value="ABC3_permease_C"/>
</dbReference>
<dbReference type="SUPFAM" id="SSF103473">
    <property type="entry name" value="MFS general substrate transporter"/>
    <property type="match status" value="1"/>
</dbReference>
<feature type="transmembrane region" description="Helical" evidence="7">
    <location>
        <begin position="745"/>
        <end position="768"/>
    </location>
</feature>
<protein>
    <submittedName>
        <fullName evidence="9">Putative ABC transport system permease protein</fullName>
    </submittedName>
</protein>
<evidence type="ECO:0000256" key="3">
    <source>
        <dbReference type="ARBA" id="ARBA00022692"/>
    </source>
</evidence>
<dbReference type="InterPro" id="IPR050250">
    <property type="entry name" value="Macrolide_Exporter_MacB"/>
</dbReference>
<feature type="domain" description="ABC3 transporter permease C-terminal" evidence="8">
    <location>
        <begin position="697"/>
        <end position="812"/>
    </location>
</feature>
<evidence type="ECO:0000313" key="10">
    <source>
        <dbReference type="Proteomes" id="UP000245845"/>
    </source>
</evidence>
<evidence type="ECO:0000256" key="2">
    <source>
        <dbReference type="ARBA" id="ARBA00022475"/>
    </source>
</evidence>
<dbReference type="PANTHER" id="PTHR30572">
    <property type="entry name" value="MEMBRANE COMPONENT OF TRANSPORTER-RELATED"/>
    <property type="match status" value="1"/>
</dbReference>
<evidence type="ECO:0000313" key="9">
    <source>
        <dbReference type="EMBL" id="PWJ27723.1"/>
    </source>
</evidence>
<evidence type="ECO:0000256" key="7">
    <source>
        <dbReference type="SAM" id="Phobius"/>
    </source>
</evidence>
<keyword evidence="4 7" id="KW-1133">Transmembrane helix</keyword>
<gene>
    <name evidence="9" type="ORF">A8806_111160</name>
</gene>
<evidence type="ECO:0000256" key="1">
    <source>
        <dbReference type="ARBA" id="ARBA00004651"/>
    </source>
</evidence>
<dbReference type="Pfam" id="PF02687">
    <property type="entry name" value="FtsX"/>
    <property type="match status" value="2"/>
</dbReference>
<evidence type="ECO:0000256" key="5">
    <source>
        <dbReference type="ARBA" id="ARBA00023136"/>
    </source>
</evidence>
<evidence type="ECO:0000256" key="4">
    <source>
        <dbReference type="ARBA" id="ARBA00022989"/>
    </source>
</evidence>
<proteinExistence type="inferred from homology"/>
<dbReference type="EMBL" id="QGDL01000011">
    <property type="protein sequence ID" value="PWJ27723.1"/>
    <property type="molecule type" value="Genomic_DNA"/>
</dbReference>
<dbReference type="InterPro" id="IPR036259">
    <property type="entry name" value="MFS_trans_sf"/>
</dbReference>
<keyword evidence="3 7" id="KW-0812">Transmembrane</keyword>
<evidence type="ECO:0000256" key="6">
    <source>
        <dbReference type="ARBA" id="ARBA00038076"/>
    </source>
</evidence>
<accession>A0A2Y9BMW0</accession>
<feature type="transmembrane region" description="Helical" evidence="7">
    <location>
        <begin position="693"/>
        <end position="718"/>
    </location>
</feature>
<feature type="transmembrane region" description="Helical" evidence="7">
    <location>
        <begin position="314"/>
        <end position="340"/>
    </location>
</feature>
<feature type="transmembrane region" description="Helical" evidence="7">
    <location>
        <begin position="352"/>
        <end position="370"/>
    </location>
</feature>
<sequence length="820" mass="91868">MSRSVKGKIAGNNNGKTVWELAVNSVKSSRLRNFFIIVTITLSVSLLMVMSLFYASMNTERSRQVAEMQHVVYYGLDREQIQEFAQDKRTEFVLGMKRGQSMEVDGKMVQPVCYDSKPAKDEGVHIKTVTPVKGHEPQKADEVMLSDAHCRALDIEDKPGEKVSFTFLDGTTEEFVISGIYHVDGNPKLFSIILSQTYGESGSQLKDMTYDGIVRIHGADKMNQSGFLDTIRAMGSDYKVERKNINENNYFLNTLPGGDMERQQNIMVICVAIGILFVSVLVIYSVFYLAVVGRIQQFGQLRTIGMTKKQIRRMVRYEGLVLCSVGIPAGLLIGSTVSYFIKPAGWSWKNTLLIGACVVVADIITVLLSIRKPALIASSISPVEASKFSGVEEKRKKKQSQTVKPRTAGKKLYRKITPVSMASMNRSRNKKKTVLTMVSLGIGGVLYMLAAFFTIATDLEEYARQGSYKYGEFVINLSYNLAETADHGYTDIQMNNPINEDLMQKVQAIDGVEKIRIGQKASTKWEAKGDNDEDSMASFTREETDKLSTMLEEGSIDYDTMLKGDSVLIQYNEVQQEVFGWGYQVGDKVKLSWYDGQTEKEKEFTVAGILNTNDYVNYSNNFSAFILPEEILAEMTNGMNLNHEMIVKVDQTKESEVEKQLDAVLEDYPALTMGTLREIAAEGESSFAILNSVMIGLSIFIVAFSILNMLNTIITNILTRKREFAMLQSVGMTTKQLFHMIQAEGLMLTAGNLVITLILGTAAGYAMVRIMQYFGADYMHFHFPWLMFFGYAVFTAIVPVIVSSVMLRGFRKEALVDRLR</sequence>
<feature type="transmembrane region" description="Helical" evidence="7">
    <location>
        <begin position="266"/>
        <end position="293"/>
    </location>
</feature>
<dbReference type="GO" id="GO:0022857">
    <property type="term" value="F:transmembrane transporter activity"/>
    <property type="evidence" value="ECO:0007669"/>
    <property type="project" value="TreeGrafter"/>
</dbReference>
<comment type="subcellular location">
    <subcellularLocation>
        <location evidence="1">Cell membrane</location>
        <topology evidence="1">Multi-pass membrane protein</topology>
    </subcellularLocation>
</comment>
<dbReference type="Proteomes" id="UP000245845">
    <property type="component" value="Unassembled WGS sequence"/>
</dbReference>
<dbReference type="AlphaFoldDB" id="A0A2Y9BMW0"/>
<dbReference type="GO" id="GO:0005886">
    <property type="term" value="C:plasma membrane"/>
    <property type="evidence" value="ECO:0007669"/>
    <property type="project" value="UniProtKB-SubCell"/>
</dbReference>
<dbReference type="PANTHER" id="PTHR30572:SF4">
    <property type="entry name" value="ABC TRANSPORTER PERMEASE YTRF"/>
    <property type="match status" value="1"/>
</dbReference>
<feature type="transmembrane region" description="Helical" evidence="7">
    <location>
        <begin position="788"/>
        <end position="810"/>
    </location>
</feature>
<keyword evidence="2" id="KW-1003">Cell membrane</keyword>
<comment type="similarity">
    <text evidence="6">Belongs to the ABC-4 integral membrane protein family.</text>
</comment>
<feature type="transmembrane region" description="Helical" evidence="7">
    <location>
        <begin position="434"/>
        <end position="455"/>
    </location>
</feature>
<feature type="domain" description="ABC3 transporter permease C-terminal" evidence="8">
    <location>
        <begin position="270"/>
        <end position="370"/>
    </location>
</feature>
<keyword evidence="10" id="KW-1185">Reference proteome</keyword>